<dbReference type="UniPathway" id="UPA00053">
    <property type="reaction ID" value="UER00084"/>
</dbReference>
<proteinExistence type="inferred from homology"/>
<feature type="binding site" evidence="3">
    <location>
        <position position="375"/>
    </location>
    <ligand>
        <name>Mn(2+)</name>
        <dbReference type="ChEBI" id="CHEBI:29035"/>
    </ligand>
</feature>
<keyword evidence="3" id="KW-0170">Cobalt</keyword>
<feature type="binding site" evidence="3">
    <location>
        <position position="417"/>
    </location>
    <ligand>
        <name>Mn(2+)</name>
        <dbReference type="ChEBI" id="CHEBI:29035"/>
    </ligand>
</feature>
<dbReference type="NCBIfam" id="TIGR01358">
    <property type="entry name" value="DAHP_synth_II"/>
    <property type="match status" value="1"/>
</dbReference>
<comment type="catalytic activity">
    <reaction evidence="4">
        <text>D-erythrose 4-phosphate + phosphoenolpyruvate + H2O = 7-phospho-2-dehydro-3-deoxy-D-arabino-heptonate + phosphate</text>
        <dbReference type="Rhea" id="RHEA:14717"/>
        <dbReference type="ChEBI" id="CHEBI:15377"/>
        <dbReference type="ChEBI" id="CHEBI:16897"/>
        <dbReference type="ChEBI" id="CHEBI:43474"/>
        <dbReference type="ChEBI" id="CHEBI:58394"/>
        <dbReference type="ChEBI" id="CHEBI:58702"/>
        <dbReference type="EC" id="2.5.1.54"/>
    </reaction>
</comment>
<evidence type="ECO:0000313" key="7">
    <source>
        <dbReference type="Proteomes" id="UP000291469"/>
    </source>
</evidence>
<reference evidence="6 7" key="1">
    <citation type="submission" date="2019-01" db="EMBL/GenBank/DDBJ databases">
        <title>Egibacter rhizosphaerae EGI 80759T.</title>
        <authorList>
            <person name="Chen D.-D."/>
            <person name="Tian Y."/>
            <person name="Jiao J.-Y."/>
            <person name="Zhang X.-T."/>
            <person name="Zhang Y.-G."/>
            <person name="Zhang Y."/>
            <person name="Xiao M."/>
            <person name="Shu W.-S."/>
            <person name="Li W.-J."/>
        </authorList>
    </citation>
    <scope>NUCLEOTIDE SEQUENCE [LARGE SCALE GENOMIC DNA]</scope>
    <source>
        <strain evidence="6 7">EGI 80759</strain>
    </source>
</reference>
<evidence type="ECO:0000256" key="3">
    <source>
        <dbReference type="PIRSR" id="PIRSR602480-1"/>
    </source>
</evidence>
<dbReference type="PANTHER" id="PTHR21337">
    <property type="entry name" value="PHOSPHO-2-DEHYDRO-3-DEOXYHEPTONATE ALDOLASE 1, 2"/>
    <property type="match status" value="1"/>
</dbReference>
<dbReference type="RefSeq" id="WP_131153250.1">
    <property type="nucleotide sequence ID" value="NZ_CP036402.1"/>
</dbReference>
<evidence type="ECO:0000313" key="6">
    <source>
        <dbReference type="EMBL" id="QBI18252.1"/>
    </source>
</evidence>
<dbReference type="GO" id="GO:0008652">
    <property type="term" value="P:amino acid biosynthetic process"/>
    <property type="evidence" value="ECO:0007669"/>
    <property type="project" value="UniProtKB-KW"/>
</dbReference>
<feature type="binding site" evidence="3">
    <location>
        <position position="90"/>
    </location>
    <ligand>
        <name>Mn(2+)</name>
        <dbReference type="ChEBI" id="CHEBI:29035"/>
    </ligand>
</feature>
<dbReference type="SUPFAM" id="SSF51569">
    <property type="entry name" value="Aldolase"/>
    <property type="match status" value="1"/>
</dbReference>
<feature type="binding site" evidence="3">
    <location>
        <position position="343"/>
    </location>
    <ligand>
        <name>phosphoenolpyruvate</name>
        <dbReference type="ChEBI" id="CHEBI:58702"/>
    </ligand>
</feature>
<dbReference type="PANTHER" id="PTHR21337:SF0">
    <property type="entry name" value="PHOSPHO-2-DEHYDRO-3-DEOXYHEPTONATE ALDOLASE"/>
    <property type="match status" value="1"/>
</dbReference>
<dbReference type="GO" id="GO:0003849">
    <property type="term" value="F:3-deoxy-7-phosphoheptulonate synthase activity"/>
    <property type="evidence" value="ECO:0007669"/>
    <property type="project" value="UniProtKB-EC"/>
</dbReference>
<keyword evidence="2 4" id="KW-0808">Transferase</keyword>
<keyword evidence="4" id="KW-0057">Aromatic amino acid biosynthesis</keyword>
<comment type="cofactor">
    <cofactor evidence="3">
        <name>Mn(2+)</name>
        <dbReference type="ChEBI" id="CHEBI:29035"/>
    </cofactor>
    <cofactor evidence="3">
        <name>Co(2+)</name>
        <dbReference type="ChEBI" id="CHEBI:48828"/>
    </cofactor>
    <cofactor evidence="3">
        <name>Cd(2+)</name>
        <dbReference type="ChEBI" id="CHEBI:48775"/>
    </cofactor>
    <text evidence="3">Binds 1 divalent cation per subunit. The enzyme is active with manganese, cobalt or cadmium ions.</text>
</comment>
<dbReference type="KEGG" id="erz:ER308_00805"/>
<feature type="binding site" evidence="3">
    <location>
        <begin position="289"/>
        <end position="290"/>
    </location>
    <ligand>
        <name>phosphoenolpyruvate</name>
        <dbReference type="ChEBI" id="CHEBI:58702"/>
    </ligand>
</feature>
<dbReference type="GO" id="GO:0009423">
    <property type="term" value="P:chorismate biosynthetic process"/>
    <property type="evidence" value="ECO:0007669"/>
    <property type="project" value="UniProtKB-UniPathway"/>
</dbReference>
<evidence type="ECO:0000256" key="1">
    <source>
        <dbReference type="ARBA" id="ARBA00008911"/>
    </source>
</evidence>
<dbReference type="AlphaFoldDB" id="A0A411YAP6"/>
<evidence type="ECO:0000256" key="2">
    <source>
        <dbReference type="ARBA" id="ARBA00022679"/>
    </source>
</evidence>
<keyword evidence="7" id="KW-1185">Reference proteome</keyword>
<evidence type="ECO:0000256" key="4">
    <source>
        <dbReference type="RuleBase" id="RU363071"/>
    </source>
</evidence>
<accession>A0A411YAP6</accession>
<comment type="similarity">
    <text evidence="1 4">Belongs to the class-II DAHP synthase family.</text>
</comment>
<dbReference type="GO" id="GO:0009073">
    <property type="term" value="P:aromatic amino acid family biosynthetic process"/>
    <property type="evidence" value="ECO:0007669"/>
    <property type="project" value="UniProtKB-KW"/>
</dbReference>
<dbReference type="EC" id="2.5.1.54" evidence="4"/>
<keyword evidence="3" id="KW-0464">Manganese</keyword>
<feature type="binding site" evidence="3">
    <location>
        <position position="447"/>
    </location>
    <ligand>
        <name>Mn(2+)</name>
        <dbReference type="ChEBI" id="CHEBI:29035"/>
    </ligand>
</feature>
<gene>
    <name evidence="6" type="ORF">ER308_00805</name>
</gene>
<keyword evidence="3" id="KW-0104">Cadmium</keyword>
<keyword evidence="4" id="KW-0028">Amino-acid biosynthesis</keyword>
<dbReference type="EMBL" id="CP036402">
    <property type="protein sequence ID" value="QBI18252.1"/>
    <property type="molecule type" value="Genomic_DNA"/>
</dbReference>
<evidence type="ECO:0000256" key="5">
    <source>
        <dbReference type="SAM" id="MobiDB-lite"/>
    </source>
</evidence>
<feature type="binding site" evidence="3">
    <location>
        <position position="129"/>
    </location>
    <ligand>
        <name>phosphoenolpyruvate</name>
        <dbReference type="ChEBI" id="CHEBI:58702"/>
    </ligand>
</feature>
<dbReference type="InterPro" id="IPR002480">
    <property type="entry name" value="DAHP_synth_2"/>
</dbReference>
<dbReference type="Gene3D" id="3.20.20.70">
    <property type="entry name" value="Aldolase class I"/>
    <property type="match status" value="1"/>
</dbReference>
<dbReference type="Proteomes" id="UP000291469">
    <property type="component" value="Chromosome"/>
</dbReference>
<dbReference type="InterPro" id="IPR013785">
    <property type="entry name" value="Aldolase_TIM"/>
</dbReference>
<feature type="region of interest" description="Disordered" evidence="5">
    <location>
        <begin position="1"/>
        <end position="48"/>
    </location>
</feature>
<comment type="pathway">
    <text evidence="4">Metabolic intermediate biosynthesis; chorismate biosynthesis; chorismate from D-erythrose 4-phosphate and phosphoenolpyruvate: step 1/7.</text>
</comment>
<name>A0A411YAP6_9ACTN</name>
<sequence length="472" mass="51620">MHPTIAPLRDEGAGGGVAPPVDDRTWTPSSWRARPAWQQPTWPDGDALAATSGELSALPPLVFAGEARALRSQLAAVGRGEAFLLQGGDCAETFAAFGADAIRDKLKVLLQMAVALTYGAQLPVVKVGRIAGQFAKPRSGDTETRDGVELPVYRGDAVNALEFSEEARTPDPHRLVQVYHQAAATLNLLRAFTRGGFADLERVQQWNQQFVAESPQGRRYEQLAEEITRALAFLKACGVDVENDPTFHTVDFWTSHEALLLEYEEALTRRDSLTGQWYDCSAHMLWIGERTRQLDGAHVEFLSGVGNPIGVKLGPKSTVDEVEELAARLNPEGELGRLTLISRMGAQHAGDRLPELVRAVRDRGLPVVWSCDPMHGNTFTSDNGFKTRHFEDVLTETRTFFAVHAEEGTVPGGIHVELTGEDVTECLGGAQEIVDGQLGTRYESACDPRLNNRQALEMAFQVAELLRTDESG</sequence>
<feature type="binding site" evidence="3">
    <location>
        <position position="312"/>
    </location>
    <ligand>
        <name>phosphoenolpyruvate</name>
        <dbReference type="ChEBI" id="CHEBI:58702"/>
    </ligand>
</feature>
<dbReference type="OrthoDB" id="9766852at2"/>
<organism evidence="6 7">
    <name type="scientific">Egibacter rhizosphaerae</name>
    <dbReference type="NCBI Taxonomy" id="1670831"/>
    <lineage>
        <taxon>Bacteria</taxon>
        <taxon>Bacillati</taxon>
        <taxon>Actinomycetota</taxon>
        <taxon>Nitriliruptoria</taxon>
        <taxon>Egibacterales</taxon>
        <taxon>Egibacteraceae</taxon>
        <taxon>Egibacter</taxon>
    </lineage>
</organism>
<protein>
    <recommendedName>
        <fullName evidence="4">Phospho-2-dehydro-3-deoxyheptonate aldolase</fullName>
        <ecNumber evidence="4">2.5.1.54</ecNumber>
    </recommendedName>
</protein>
<dbReference type="Pfam" id="PF01474">
    <property type="entry name" value="DAHP_synth_2"/>
    <property type="match status" value="1"/>
</dbReference>